<dbReference type="GO" id="GO:0003924">
    <property type="term" value="F:GTPase activity"/>
    <property type="evidence" value="ECO:0007669"/>
    <property type="project" value="InterPro"/>
</dbReference>
<dbReference type="InterPro" id="IPR027417">
    <property type="entry name" value="P-loop_NTPase"/>
</dbReference>
<dbReference type="EMBL" id="CAJZBQ010000058">
    <property type="protein sequence ID" value="CAG9334393.1"/>
    <property type="molecule type" value="Genomic_DNA"/>
</dbReference>
<dbReference type="Pfam" id="PF00071">
    <property type="entry name" value="Ras"/>
    <property type="match status" value="2"/>
</dbReference>
<dbReference type="PANTHER" id="PTHR47980">
    <property type="entry name" value="LD44762P"/>
    <property type="match status" value="1"/>
</dbReference>
<evidence type="ECO:0000256" key="2">
    <source>
        <dbReference type="ARBA" id="ARBA00022741"/>
    </source>
</evidence>
<dbReference type="SMART" id="SM00175">
    <property type="entry name" value="RAB"/>
    <property type="match status" value="1"/>
</dbReference>
<sequence>MASNIAEYDYLIKLLIIGDSRVGKTSLLMRYVDQNFAKSMLSAIGADFRFKSIEIDREIFKLQIWDTMGNYRFTNYFKSYFMWAQGIVFVYDSSNEESFKSIKFWNDREDKVIEKSRALELAKEINAEFFEVSAKDGRNVNEVFEYLVIEIKNWINCVFDAANII</sequence>
<dbReference type="AlphaFoldDB" id="A0AAU9KAC7"/>
<keyword evidence="4" id="KW-0449">Lipoprotein</keyword>
<comment type="caution">
    <text evidence="5">The sequence shown here is derived from an EMBL/GenBank/DDBJ whole genome shotgun (WGS) entry which is preliminary data.</text>
</comment>
<keyword evidence="3" id="KW-0342">GTP-binding</keyword>
<dbReference type="PRINTS" id="PR00449">
    <property type="entry name" value="RASTRNSFRMNG"/>
</dbReference>
<evidence type="ECO:0000313" key="5">
    <source>
        <dbReference type="EMBL" id="CAG9334393.1"/>
    </source>
</evidence>
<keyword evidence="2" id="KW-0547">Nucleotide-binding</keyword>
<name>A0AAU9KAC7_9CILI</name>
<reference evidence="5" key="1">
    <citation type="submission" date="2021-09" db="EMBL/GenBank/DDBJ databases">
        <authorList>
            <consortium name="AG Swart"/>
            <person name="Singh M."/>
            <person name="Singh A."/>
            <person name="Seah K."/>
            <person name="Emmerich C."/>
        </authorList>
    </citation>
    <scope>NUCLEOTIDE SEQUENCE</scope>
    <source>
        <strain evidence="5">ATCC30299</strain>
    </source>
</reference>
<dbReference type="GO" id="GO:0005525">
    <property type="term" value="F:GTP binding"/>
    <property type="evidence" value="ECO:0007669"/>
    <property type="project" value="UniProtKB-KW"/>
</dbReference>
<dbReference type="CDD" id="cd00154">
    <property type="entry name" value="Rab"/>
    <property type="match status" value="1"/>
</dbReference>
<evidence type="ECO:0000256" key="4">
    <source>
        <dbReference type="ARBA" id="ARBA00023288"/>
    </source>
</evidence>
<accession>A0AAU9KAC7</accession>
<dbReference type="PROSITE" id="PS51419">
    <property type="entry name" value="RAB"/>
    <property type="match status" value="1"/>
</dbReference>
<comment type="similarity">
    <text evidence="1">Belongs to the small GTPase superfamily. Rab family.</text>
</comment>
<evidence type="ECO:0000313" key="6">
    <source>
        <dbReference type="Proteomes" id="UP001162131"/>
    </source>
</evidence>
<dbReference type="SMART" id="SM00174">
    <property type="entry name" value="RHO"/>
    <property type="match status" value="1"/>
</dbReference>
<dbReference type="SMART" id="SM00173">
    <property type="entry name" value="RAS"/>
    <property type="match status" value="1"/>
</dbReference>
<proteinExistence type="inferred from homology"/>
<evidence type="ECO:0000256" key="3">
    <source>
        <dbReference type="ARBA" id="ARBA00023134"/>
    </source>
</evidence>
<gene>
    <name evidence="5" type="ORF">BSTOLATCC_MIC61012</name>
</gene>
<dbReference type="Proteomes" id="UP001162131">
    <property type="component" value="Unassembled WGS sequence"/>
</dbReference>
<organism evidence="5 6">
    <name type="scientific">Blepharisma stoltei</name>
    <dbReference type="NCBI Taxonomy" id="1481888"/>
    <lineage>
        <taxon>Eukaryota</taxon>
        <taxon>Sar</taxon>
        <taxon>Alveolata</taxon>
        <taxon>Ciliophora</taxon>
        <taxon>Postciliodesmatophora</taxon>
        <taxon>Heterotrichea</taxon>
        <taxon>Heterotrichida</taxon>
        <taxon>Blepharismidae</taxon>
        <taxon>Blepharisma</taxon>
    </lineage>
</organism>
<dbReference type="InterPro" id="IPR050305">
    <property type="entry name" value="Small_GTPase_Rab"/>
</dbReference>
<dbReference type="InterPro" id="IPR001806">
    <property type="entry name" value="Small_GTPase"/>
</dbReference>
<keyword evidence="6" id="KW-1185">Reference proteome</keyword>
<dbReference type="SUPFAM" id="SSF52540">
    <property type="entry name" value="P-loop containing nucleoside triphosphate hydrolases"/>
    <property type="match status" value="1"/>
</dbReference>
<dbReference type="FunFam" id="3.40.50.300:FF:001447">
    <property type="entry name" value="Ras-related protein Rab-1B"/>
    <property type="match status" value="1"/>
</dbReference>
<dbReference type="NCBIfam" id="TIGR00231">
    <property type="entry name" value="small_GTP"/>
    <property type="match status" value="1"/>
</dbReference>
<dbReference type="Gene3D" id="3.40.50.300">
    <property type="entry name" value="P-loop containing nucleotide triphosphate hydrolases"/>
    <property type="match status" value="2"/>
</dbReference>
<protein>
    <submittedName>
        <fullName evidence="5">Uncharacterized protein</fullName>
    </submittedName>
</protein>
<evidence type="ECO:0000256" key="1">
    <source>
        <dbReference type="ARBA" id="ARBA00006270"/>
    </source>
</evidence>
<dbReference type="InterPro" id="IPR005225">
    <property type="entry name" value="Small_GTP-bd"/>
</dbReference>